<name>A0A154W330_9PROT</name>
<protein>
    <submittedName>
        <fullName evidence="5">Sugar ABC transporter substrate-binding protein</fullName>
    </submittedName>
</protein>
<dbReference type="Gene3D" id="3.30.1950.10">
    <property type="entry name" value="wza like domain"/>
    <property type="match status" value="1"/>
</dbReference>
<dbReference type="Pfam" id="PF02563">
    <property type="entry name" value="Poly_export"/>
    <property type="match status" value="1"/>
</dbReference>
<reference evidence="5 6" key="1">
    <citation type="submission" date="2015-12" db="EMBL/GenBank/DDBJ databases">
        <title>Genome sequence of Oceanibaculum pacificum MCCC 1A02656.</title>
        <authorList>
            <person name="Lu L."/>
            <person name="Lai Q."/>
            <person name="Shao Z."/>
            <person name="Qian P."/>
        </authorList>
    </citation>
    <scope>NUCLEOTIDE SEQUENCE [LARGE SCALE GENOMIC DNA]</scope>
    <source>
        <strain evidence="5 6">MCCC 1A02656</strain>
    </source>
</reference>
<evidence type="ECO:0000313" key="5">
    <source>
        <dbReference type="EMBL" id="KZD07974.1"/>
    </source>
</evidence>
<dbReference type="STRING" id="580166.AUP43_09180"/>
<organism evidence="5 6">
    <name type="scientific">Oceanibaculum pacificum</name>
    <dbReference type="NCBI Taxonomy" id="580166"/>
    <lineage>
        <taxon>Bacteria</taxon>
        <taxon>Pseudomonadati</taxon>
        <taxon>Pseudomonadota</taxon>
        <taxon>Alphaproteobacteria</taxon>
        <taxon>Rhodospirillales</taxon>
        <taxon>Oceanibaculaceae</taxon>
        <taxon>Oceanibaculum</taxon>
    </lineage>
</organism>
<dbReference type="PANTHER" id="PTHR33619">
    <property type="entry name" value="POLYSACCHARIDE EXPORT PROTEIN GFCE-RELATED"/>
    <property type="match status" value="1"/>
</dbReference>
<dbReference type="PANTHER" id="PTHR33619:SF3">
    <property type="entry name" value="POLYSACCHARIDE EXPORT PROTEIN GFCE-RELATED"/>
    <property type="match status" value="1"/>
</dbReference>
<feature type="domain" description="Polysaccharide export protein N-terminal" evidence="3">
    <location>
        <begin position="40"/>
        <end position="112"/>
    </location>
</feature>
<sequence length="241" mass="26245">MRTLAALLLTVALAACSTEQSLTVAKESDKPEGFAAWTDAVPAYRIGPGDKLQVRYLFTPELDEEVLVAPDGRISLRVADAVLADGKTLPELNAGIQQAAAKWLRTPVVNASLIQATSARIYVGGQVTTPGVYRIDGRIGLMEGVLLAGGFRDTARTSEVVLIRRDPTGRPMLRTVNARQFLETAAPGDSVPLFSGDIIYVPRTTISEINLWIDQFINQVLPFQRSANFSYSIYRDQTPIP</sequence>
<dbReference type="InterPro" id="IPR019554">
    <property type="entry name" value="Soluble_ligand-bd"/>
</dbReference>
<keyword evidence="6" id="KW-1185">Reference proteome</keyword>
<feature type="chain" id="PRO_5007602180" evidence="2">
    <location>
        <begin position="18"/>
        <end position="241"/>
    </location>
</feature>
<evidence type="ECO:0000256" key="2">
    <source>
        <dbReference type="SAM" id="SignalP"/>
    </source>
</evidence>
<dbReference type="GO" id="GO:0015159">
    <property type="term" value="F:polysaccharide transmembrane transporter activity"/>
    <property type="evidence" value="ECO:0007669"/>
    <property type="project" value="InterPro"/>
</dbReference>
<dbReference type="PROSITE" id="PS51257">
    <property type="entry name" value="PROKAR_LIPOPROTEIN"/>
    <property type="match status" value="1"/>
</dbReference>
<comment type="caution">
    <text evidence="5">The sequence shown here is derived from an EMBL/GenBank/DDBJ whole genome shotgun (WGS) entry which is preliminary data.</text>
</comment>
<dbReference type="InterPro" id="IPR003715">
    <property type="entry name" value="Poly_export_N"/>
</dbReference>
<gene>
    <name evidence="5" type="ORF">AUP43_09180</name>
</gene>
<dbReference type="Pfam" id="PF10531">
    <property type="entry name" value="SLBB"/>
    <property type="match status" value="1"/>
</dbReference>
<evidence type="ECO:0000256" key="1">
    <source>
        <dbReference type="ARBA" id="ARBA00022729"/>
    </source>
</evidence>
<accession>A0A154W330</accession>
<dbReference type="InterPro" id="IPR049712">
    <property type="entry name" value="Poly_export"/>
</dbReference>
<evidence type="ECO:0000259" key="4">
    <source>
        <dbReference type="Pfam" id="PF10531"/>
    </source>
</evidence>
<dbReference type="Gene3D" id="3.10.560.10">
    <property type="entry name" value="Outer membrane lipoprotein wza domain like"/>
    <property type="match status" value="1"/>
</dbReference>
<keyword evidence="1 2" id="KW-0732">Signal</keyword>
<evidence type="ECO:0000313" key="6">
    <source>
        <dbReference type="Proteomes" id="UP000076400"/>
    </source>
</evidence>
<proteinExistence type="predicted"/>
<feature type="signal peptide" evidence="2">
    <location>
        <begin position="1"/>
        <end position="17"/>
    </location>
</feature>
<dbReference type="Proteomes" id="UP000076400">
    <property type="component" value="Unassembled WGS sequence"/>
</dbReference>
<dbReference type="AlphaFoldDB" id="A0A154W330"/>
<evidence type="ECO:0000259" key="3">
    <source>
        <dbReference type="Pfam" id="PF02563"/>
    </source>
</evidence>
<dbReference type="EMBL" id="LPXN01000109">
    <property type="protein sequence ID" value="KZD07974.1"/>
    <property type="molecule type" value="Genomic_DNA"/>
</dbReference>
<feature type="domain" description="Soluble ligand binding" evidence="4">
    <location>
        <begin position="121"/>
        <end position="173"/>
    </location>
</feature>